<evidence type="ECO:0000313" key="1">
    <source>
        <dbReference type="EMBL" id="CAF4235845.1"/>
    </source>
</evidence>
<dbReference type="AlphaFoldDB" id="A0A820DSD1"/>
<protein>
    <recommendedName>
        <fullName evidence="3">Reverse transcriptase</fullName>
    </recommendedName>
</protein>
<reference evidence="1" key="1">
    <citation type="submission" date="2021-02" db="EMBL/GenBank/DDBJ databases">
        <authorList>
            <person name="Nowell W R."/>
        </authorList>
    </citation>
    <scope>NUCLEOTIDE SEQUENCE</scope>
</reference>
<gene>
    <name evidence="1" type="ORF">KXQ929_LOCUS41992</name>
</gene>
<feature type="non-terminal residue" evidence="1">
    <location>
        <position position="1"/>
    </location>
</feature>
<comment type="caution">
    <text evidence="1">The sequence shown here is derived from an EMBL/GenBank/DDBJ whole genome shotgun (WGS) entry which is preliminary data.</text>
</comment>
<organism evidence="1 2">
    <name type="scientific">Adineta steineri</name>
    <dbReference type="NCBI Taxonomy" id="433720"/>
    <lineage>
        <taxon>Eukaryota</taxon>
        <taxon>Metazoa</taxon>
        <taxon>Spiralia</taxon>
        <taxon>Gnathifera</taxon>
        <taxon>Rotifera</taxon>
        <taxon>Eurotatoria</taxon>
        <taxon>Bdelloidea</taxon>
        <taxon>Adinetida</taxon>
        <taxon>Adinetidae</taxon>
        <taxon>Adineta</taxon>
    </lineage>
</organism>
<dbReference type="EMBL" id="CAJOBB010009891">
    <property type="protein sequence ID" value="CAF4235845.1"/>
    <property type="molecule type" value="Genomic_DNA"/>
</dbReference>
<accession>A0A820DSD1</accession>
<proteinExistence type="predicted"/>
<sequence length="217" mass="24703">IKFVKLELTSSIARDELLNSKKDIIGYIAYNLNEYLAPANVLLCSKCMGLDHFKKQCTPHSCSKLAKCIHYGLDHIRDLLPDNQSGFREGFRLQTRFLLFLGDIYSLMSKSAPVNTVFVDFRAAFDKLWFLGCIGKLRRLGIPKVYLDWIEAYLDGLLLKKAVRKVCDMGSSLTACISQFLADDLAEIVVGQLGIKYSSQCLDFEKRLKVFLDHLEY</sequence>
<dbReference type="Proteomes" id="UP000663868">
    <property type="component" value="Unassembled WGS sequence"/>
</dbReference>
<evidence type="ECO:0008006" key="3">
    <source>
        <dbReference type="Google" id="ProtNLM"/>
    </source>
</evidence>
<evidence type="ECO:0000313" key="2">
    <source>
        <dbReference type="Proteomes" id="UP000663868"/>
    </source>
</evidence>
<name>A0A820DSD1_9BILA</name>